<evidence type="ECO:0000313" key="6">
    <source>
        <dbReference type="EMBL" id="CAJ1501239.1"/>
    </source>
</evidence>
<evidence type="ECO:0000256" key="5">
    <source>
        <dbReference type="ARBA" id="ARBA00022801"/>
    </source>
</evidence>
<name>A0ABM9LM06_9MYCO</name>
<keyword evidence="5" id="KW-0378">Hydrolase</keyword>
<keyword evidence="7" id="KW-1185">Reference proteome</keyword>
<gene>
    <name evidence="6" type="ORF">MU0053_001876</name>
</gene>
<reference evidence="6 7" key="1">
    <citation type="submission" date="2023-08" db="EMBL/GenBank/DDBJ databases">
        <authorList>
            <person name="Folkvardsen B D."/>
            <person name="Norman A."/>
        </authorList>
    </citation>
    <scope>NUCLEOTIDE SEQUENCE [LARGE SCALE GENOMIC DNA]</scope>
    <source>
        <strain evidence="6 7">Mu0053</strain>
    </source>
</reference>
<dbReference type="InterPro" id="IPR051813">
    <property type="entry name" value="HepT_RNase_toxin"/>
</dbReference>
<evidence type="ECO:0000256" key="1">
    <source>
        <dbReference type="ARBA" id="ARBA00022553"/>
    </source>
</evidence>
<dbReference type="EMBL" id="OY726397">
    <property type="protein sequence ID" value="CAJ1501239.1"/>
    <property type="molecule type" value="Genomic_DNA"/>
</dbReference>
<dbReference type="Proteomes" id="UP001190465">
    <property type="component" value="Chromosome"/>
</dbReference>
<dbReference type="Pfam" id="PF01934">
    <property type="entry name" value="HepT-like"/>
    <property type="match status" value="1"/>
</dbReference>
<dbReference type="PANTHER" id="PTHR34139">
    <property type="entry name" value="UPF0331 PROTEIN MJ0127"/>
    <property type="match status" value="1"/>
</dbReference>
<accession>A0ABM9LM06</accession>
<protein>
    <submittedName>
        <fullName evidence="6">DUF86 domain-containing protein</fullName>
    </submittedName>
</protein>
<sequence length="117" mass="13084">MSRSPRDRLRDIHAAIGKVNEFRRSLDDPHSDMALSVVLREIGIVGEAVNALPASVTSRRPEIPWRQIAAMRNFLIHEYFDIDATIVDDVIANDMDPLSVAVTALLAEEDTTDDRQS</sequence>
<keyword evidence="1" id="KW-0597">Phosphoprotein</keyword>
<keyword evidence="4" id="KW-0547">Nucleotide-binding</keyword>
<evidence type="ECO:0000256" key="2">
    <source>
        <dbReference type="ARBA" id="ARBA00022649"/>
    </source>
</evidence>
<organism evidence="6 7">
    <name type="scientific">[Mycobacterium] burgundiense</name>
    <dbReference type="NCBI Taxonomy" id="3064286"/>
    <lineage>
        <taxon>Bacteria</taxon>
        <taxon>Bacillati</taxon>
        <taxon>Actinomycetota</taxon>
        <taxon>Actinomycetes</taxon>
        <taxon>Mycobacteriales</taxon>
        <taxon>Mycobacteriaceae</taxon>
        <taxon>Mycolicibacterium</taxon>
    </lineage>
</organism>
<dbReference type="PANTHER" id="PTHR34139:SF1">
    <property type="entry name" value="RNASE MJ1380-RELATED"/>
    <property type="match status" value="1"/>
</dbReference>
<proteinExistence type="predicted"/>
<evidence type="ECO:0000256" key="3">
    <source>
        <dbReference type="ARBA" id="ARBA00022722"/>
    </source>
</evidence>
<evidence type="ECO:0000256" key="4">
    <source>
        <dbReference type="ARBA" id="ARBA00022741"/>
    </source>
</evidence>
<keyword evidence="3" id="KW-0540">Nuclease</keyword>
<dbReference type="RefSeq" id="WP_308482069.1">
    <property type="nucleotide sequence ID" value="NZ_OY726397.1"/>
</dbReference>
<keyword evidence="2" id="KW-1277">Toxin-antitoxin system</keyword>
<dbReference type="InterPro" id="IPR008201">
    <property type="entry name" value="HepT-like"/>
</dbReference>
<evidence type="ECO:0000313" key="7">
    <source>
        <dbReference type="Proteomes" id="UP001190465"/>
    </source>
</evidence>